<evidence type="ECO:0000313" key="2">
    <source>
        <dbReference type="Proteomes" id="UP000199513"/>
    </source>
</evidence>
<dbReference type="OrthoDB" id="1496052at2"/>
<gene>
    <name evidence="1" type="ORF">SAMN04488541_10292</name>
</gene>
<dbReference type="Proteomes" id="UP000199513">
    <property type="component" value="Unassembled WGS sequence"/>
</dbReference>
<accession>A0A1I2I574</accession>
<dbReference type="RefSeq" id="WP_091548239.1">
    <property type="nucleotide sequence ID" value="NZ_FONY01000029.1"/>
</dbReference>
<dbReference type="AlphaFoldDB" id="A0A1I2I574"/>
<evidence type="ECO:0000313" key="1">
    <source>
        <dbReference type="EMBL" id="SFF37432.1"/>
    </source>
</evidence>
<reference evidence="1 2" key="1">
    <citation type="submission" date="2016-10" db="EMBL/GenBank/DDBJ databases">
        <authorList>
            <person name="de Groot N.N."/>
        </authorList>
    </citation>
    <scope>NUCLEOTIDE SEQUENCE [LARGE SCALE GENOMIC DNA]</scope>
    <source>
        <strain>GEY</strain>
        <strain evidence="2">DSM 9560</strain>
    </source>
</reference>
<keyword evidence="2" id="KW-1185">Reference proteome</keyword>
<dbReference type="EMBL" id="FONY01000029">
    <property type="protein sequence ID" value="SFF37432.1"/>
    <property type="molecule type" value="Genomic_DNA"/>
</dbReference>
<sequence length="131" mass="15182">MRKIKTKKIISIIKLLIFSLLYLLCISCESNSPDKVVRHEKIPKEAKWYGGSDGGDWIYVRKKIAKNTFLIEVYNDYTGELIVTGNFTICKYCDFVDLQVKDLLTLIAFYDGEEILLSSYFGDKSCFLEKR</sequence>
<organism evidence="1 2">
    <name type="scientific">Thermoflexibacter ruber</name>
    <dbReference type="NCBI Taxonomy" id="1003"/>
    <lineage>
        <taxon>Bacteria</taxon>
        <taxon>Pseudomonadati</taxon>
        <taxon>Bacteroidota</taxon>
        <taxon>Cytophagia</taxon>
        <taxon>Cytophagales</taxon>
        <taxon>Thermoflexibacteraceae</taxon>
        <taxon>Thermoflexibacter</taxon>
    </lineage>
</organism>
<protein>
    <submittedName>
        <fullName evidence="1">Uncharacterized protein</fullName>
    </submittedName>
</protein>
<name>A0A1I2I574_9BACT</name>
<proteinExistence type="predicted"/>